<name>A0ABQ4S827_9HYPH</name>
<sequence>MRRVRLLFVLVLLGLGAGTALMGAPVPAEARVQCKGGC</sequence>
<accession>A0ABQ4S827</accession>
<reference evidence="1" key="2">
    <citation type="submission" date="2021-08" db="EMBL/GenBank/DDBJ databases">
        <authorList>
            <person name="Tani A."/>
            <person name="Ola A."/>
            <person name="Ogura Y."/>
            <person name="Katsura K."/>
            <person name="Hayashi T."/>
        </authorList>
    </citation>
    <scope>NUCLEOTIDE SEQUENCE</scope>
    <source>
        <strain evidence="1">DSM 17168</strain>
    </source>
</reference>
<evidence type="ECO:0000313" key="1">
    <source>
        <dbReference type="EMBL" id="GJD99338.1"/>
    </source>
</evidence>
<proteinExistence type="predicted"/>
<organism evidence="1 2">
    <name type="scientific">Methylobacterium isbiliense</name>
    <dbReference type="NCBI Taxonomy" id="315478"/>
    <lineage>
        <taxon>Bacteria</taxon>
        <taxon>Pseudomonadati</taxon>
        <taxon>Pseudomonadota</taxon>
        <taxon>Alphaproteobacteria</taxon>
        <taxon>Hyphomicrobiales</taxon>
        <taxon>Methylobacteriaceae</taxon>
        <taxon>Methylobacterium</taxon>
    </lineage>
</organism>
<evidence type="ECO:0000313" key="2">
    <source>
        <dbReference type="Proteomes" id="UP001055153"/>
    </source>
</evidence>
<dbReference type="EMBL" id="BPQQ01000014">
    <property type="protein sequence ID" value="GJD99338.1"/>
    <property type="molecule type" value="Genomic_DNA"/>
</dbReference>
<dbReference type="Proteomes" id="UP001055153">
    <property type="component" value="Unassembled WGS sequence"/>
</dbReference>
<keyword evidence="2" id="KW-1185">Reference proteome</keyword>
<gene>
    <name evidence="1" type="ORF">GMJLKIPL_1254</name>
</gene>
<protein>
    <submittedName>
        <fullName evidence="1">Uncharacterized protein</fullName>
    </submittedName>
</protein>
<reference evidence="1" key="1">
    <citation type="journal article" date="2021" name="Front. Microbiol.">
        <title>Comprehensive Comparative Genomics and Phenotyping of Methylobacterium Species.</title>
        <authorList>
            <person name="Alessa O."/>
            <person name="Ogura Y."/>
            <person name="Fujitani Y."/>
            <person name="Takami H."/>
            <person name="Hayashi T."/>
            <person name="Sahin N."/>
            <person name="Tani A."/>
        </authorList>
    </citation>
    <scope>NUCLEOTIDE SEQUENCE</scope>
    <source>
        <strain evidence="1">DSM 17168</strain>
    </source>
</reference>
<comment type="caution">
    <text evidence="1">The sequence shown here is derived from an EMBL/GenBank/DDBJ whole genome shotgun (WGS) entry which is preliminary data.</text>
</comment>